<protein>
    <submittedName>
        <fullName evidence="1">Retrovirus-related Pol polyprotein from transposon TNT 1-94</fullName>
    </submittedName>
</protein>
<reference evidence="1" key="1">
    <citation type="journal article" date="2019" name="Sci. Rep.">
        <title>Draft genome of Tanacetum cinerariifolium, the natural source of mosquito coil.</title>
        <authorList>
            <person name="Yamashiro T."/>
            <person name="Shiraishi A."/>
            <person name="Satake H."/>
            <person name="Nakayama K."/>
        </authorList>
    </citation>
    <scope>NUCLEOTIDE SEQUENCE</scope>
</reference>
<proteinExistence type="predicted"/>
<accession>A0A6L2L0G5</accession>
<dbReference type="PANTHER" id="PTHR11439:SF442">
    <property type="entry name" value="CYSTEINE-RICH RLK (RECEPTOR-LIKE PROTEIN KINASE) 8"/>
    <property type="match status" value="1"/>
</dbReference>
<dbReference type="EMBL" id="BKCJ010003228">
    <property type="protein sequence ID" value="GEU53785.1"/>
    <property type="molecule type" value="Genomic_DNA"/>
</dbReference>
<dbReference type="PANTHER" id="PTHR11439">
    <property type="entry name" value="GAG-POL-RELATED RETROTRANSPOSON"/>
    <property type="match status" value="1"/>
</dbReference>
<sequence>MEAIRIFLAFATYMNFKVYQIDVKSAFLNGELTYFLGLQIKQDDKGISICQEQYTWNLLKKSDISDSFSVKTPMVPPNNLGPDLASKPVNKTLYIVMIGSLVPERKSISDKAEYVAAAGCCASILWMKSQLSDYDIHLKMIPIFCDNTSAIAISNNLVLHSRTKHIDIRYHFIRDHILKRDIELHFIPIESHLADIFTKPLDELTFTRLKAELGVLNID</sequence>
<dbReference type="CDD" id="cd09272">
    <property type="entry name" value="RNase_HI_RT_Ty1"/>
    <property type="match status" value="1"/>
</dbReference>
<organism evidence="1">
    <name type="scientific">Tanacetum cinerariifolium</name>
    <name type="common">Dalmatian daisy</name>
    <name type="synonym">Chrysanthemum cinerariifolium</name>
    <dbReference type="NCBI Taxonomy" id="118510"/>
    <lineage>
        <taxon>Eukaryota</taxon>
        <taxon>Viridiplantae</taxon>
        <taxon>Streptophyta</taxon>
        <taxon>Embryophyta</taxon>
        <taxon>Tracheophyta</taxon>
        <taxon>Spermatophyta</taxon>
        <taxon>Magnoliopsida</taxon>
        <taxon>eudicotyledons</taxon>
        <taxon>Gunneridae</taxon>
        <taxon>Pentapetalae</taxon>
        <taxon>asterids</taxon>
        <taxon>campanulids</taxon>
        <taxon>Asterales</taxon>
        <taxon>Asteraceae</taxon>
        <taxon>Asteroideae</taxon>
        <taxon>Anthemideae</taxon>
        <taxon>Anthemidinae</taxon>
        <taxon>Tanacetum</taxon>
    </lineage>
</organism>
<name>A0A6L2L0G5_TANCI</name>
<comment type="caution">
    <text evidence="1">The sequence shown here is derived from an EMBL/GenBank/DDBJ whole genome shotgun (WGS) entry which is preliminary data.</text>
</comment>
<gene>
    <name evidence="1" type="ORF">Tci_025763</name>
</gene>
<evidence type="ECO:0000313" key="1">
    <source>
        <dbReference type="EMBL" id="GEU53785.1"/>
    </source>
</evidence>
<dbReference type="AlphaFoldDB" id="A0A6L2L0G5"/>